<organism evidence="2 3">
    <name type="scientific">Plakobranchus ocellatus</name>
    <dbReference type="NCBI Taxonomy" id="259542"/>
    <lineage>
        <taxon>Eukaryota</taxon>
        <taxon>Metazoa</taxon>
        <taxon>Spiralia</taxon>
        <taxon>Lophotrochozoa</taxon>
        <taxon>Mollusca</taxon>
        <taxon>Gastropoda</taxon>
        <taxon>Heterobranchia</taxon>
        <taxon>Euthyneura</taxon>
        <taxon>Panpulmonata</taxon>
        <taxon>Sacoglossa</taxon>
        <taxon>Placobranchoidea</taxon>
        <taxon>Plakobranchidae</taxon>
        <taxon>Plakobranchus</taxon>
    </lineage>
</organism>
<dbReference type="Gene3D" id="3.30.70.270">
    <property type="match status" value="2"/>
</dbReference>
<dbReference type="PANTHER" id="PTHR33064:SF37">
    <property type="entry name" value="RIBONUCLEASE H"/>
    <property type="match status" value="1"/>
</dbReference>
<feature type="domain" description="Reverse transcriptase" evidence="1">
    <location>
        <begin position="265"/>
        <end position="362"/>
    </location>
</feature>
<evidence type="ECO:0000313" key="2">
    <source>
        <dbReference type="EMBL" id="GFO17252.1"/>
    </source>
</evidence>
<name>A0AAV4BE85_9GAST</name>
<comment type="caution">
    <text evidence="2">The sequence shown here is derived from an EMBL/GenBank/DDBJ whole genome shotgun (WGS) entry which is preliminary data.</text>
</comment>
<dbReference type="SUPFAM" id="SSF56672">
    <property type="entry name" value="DNA/RNA polymerases"/>
    <property type="match status" value="1"/>
</dbReference>
<gene>
    <name evidence="2" type="ORF">PoB_004375700</name>
</gene>
<evidence type="ECO:0000259" key="1">
    <source>
        <dbReference type="Pfam" id="PF00078"/>
    </source>
</evidence>
<proteinExistence type="predicted"/>
<protein>
    <recommendedName>
        <fullName evidence="1">Reverse transcriptase domain-containing protein</fullName>
    </recommendedName>
</protein>
<evidence type="ECO:0000313" key="3">
    <source>
        <dbReference type="Proteomes" id="UP000735302"/>
    </source>
</evidence>
<dbReference type="InterPro" id="IPR043128">
    <property type="entry name" value="Rev_trsase/Diguanyl_cyclase"/>
</dbReference>
<dbReference type="FunFam" id="3.30.70.270:FF:000020">
    <property type="entry name" value="Transposon Tf2-6 polyprotein-like Protein"/>
    <property type="match status" value="1"/>
</dbReference>
<dbReference type="AlphaFoldDB" id="A0AAV4BE85"/>
<dbReference type="InterPro" id="IPR000477">
    <property type="entry name" value="RT_dom"/>
</dbReference>
<keyword evidence="3" id="KW-1185">Reference proteome</keyword>
<sequence length="470" mass="53527">MSIEWTKIFGRPCTLLRDSGCNSAAVKEDLVPADCLTGREVCGFVAKTEDFQPQLLILIVTIFLILLRYASSRTPLQVSLRNQYRSPLRLHPGYYLNLGISLTLRALQPLRRLQVIVLGYIRRKRTFCHSIRILLNDKSGSYPFCFGRVDKDPIRGISHVIDNGYLYRVFRDPGHFDSFKTLCVLESNRFKYCNRLMKPTFQRNATNILPPRPTYDELSDEDLALKFSKGITFAQPEGVAYVSAVTEDPSSVRGTLPPPSTSDVKIRQITAFQTPLGLMQWVRMSFGLVNAPATPCRLVLIVLKDLPYVLSYFDDSLVHARNWSQYPSGLRSLLTALRAHGFTVNPEKLSIGQTRIEFLGHVVTNDSLLPLPSKVRKVLSFATSTTKKQIQSMMGLLNYYRSFIPNFSDITRPLTELVRKNLPDKVVWSDECQTAFKIIKFALSCLGTRSWLFQTWIYLLLYVQMLLTMA</sequence>
<dbReference type="Proteomes" id="UP000735302">
    <property type="component" value="Unassembled WGS sequence"/>
</dbReference>
<dbReference type="InterPro" id="IPR043502">
    <property type="entry name" value="DNA/RNA_pol_sf"/>
</dbReference>
<dbReference type="PANTHER" id="PTHR33064">
    <property type="entry name" value="POL PROTEIN"/>
    <property type="match status" value="1"/>
</dbReference>
<dbReference type="Pfam" id="PF00078">
    <property type="entry name" value="RVT_1"/>
    <property type="match status" value="1"/>
</dbReference>
<dbReference type="Gene3D" id="3.10.10.10">
    <property type="entry name" value="HIV Type 1 Reverse Transcriptase, subunit A, domain 1"/>
    <property type="match status" value="1"/>
</dbReference>
<dbReference type="CDD" id="cd01647">
    <property type="entry name" value="RT_LTR"/>
    <property type="match status" value="1"/>
</dbReference>
<reference evidence="2 3" key="1">
    <citation type="journal article" date="2021" name="Elife">
        <title>Chloroplast acquisition without the gene transfer in kleptoplastic sea slugs, Plakobranchus ocellatus.</title>
        <authorList>
            <person name="Maeda T."/>
            <person name="Takahashi S."/>
            <person name="Yoshida T."/>
            <person name="Shimamura S."/>
            <person name="Takaki Y."/>
            <person name="Nagai Y."/>
            <person name="Toyoda A."/>
            <person name="Suzuki Y."/>
            <person name="Arimoto A."/>
            <person name="Ishii H."/>
            <person name="Satoh N."/>
            <person name="Nishiyama T."/>
            <person name="Hasebe M."/>
            <person name="Maruyama T."/>
            <person name="Minagawa J."/>
            <person name="Obokata J."/>
            <person name="Shigenobu S."/>
        </authorList>
    </citation>
    <scope>NUCLEOTIDE SEQUENCE [LARGE SCALE GENOMIC DNA]</scope>
</reference>
<accession>A0AAV4BE85</accession>
<dbReference type="EMBL" id="BLXT01004769">
    <property type="protein sequence ID" value="GFO17252.1"/>
    <property type="molecule type" value="Genomic_DNA"/>
</dbReference>
<dbReference type="InterPro" id="IPR051320">
    <property type="entry name" value="Viral_Replic_Matur_Polypro"/>
</dbReference>